<dbReference type="EMBL" id="GECU01022380">
    <property type="protein sequence ID" value="JAS85326.1"/>
    <property type="molecule type" value="Transcribed_RNA"/>
</dbReference>
<sequence>YCSKQPDGPYSISNSPKDVVLRAIAPISGSGRGVTVDNYFCSIPLAHELANNHRLSLVGTVRKNKKELPNITVYKDHKERELYSSLFVYGEKATLLSYKSKQKKVVLLLSTEHRSDTIDEMTGDLQKPEMLTHYNRTKGGVDTLDQLKATYSVTRKTNRWSLSLFFSMMNTAGVNSYVIYLANSGKEITRRDFLKTLARELCIDHLKFRATLENLPRQLKLKVKELAGIRDEPRRRAETAAGRCAYCSWRQNRKTKVTCSSCNRYICKEHTTNFCTNCSEDAGDEVEEEA</sequence>
<name>A0A1B6IEG1_9HEMI</name>
<evidence type="ECO:0000259" key="1">
    <source>
        <dbReference type="Pfam" id="PF13843"/>
    </source>
</evidence>
<dbReference type="Pfam" id="PF13843">
    <property type="entry name" value="DDE_Tnp_1_7"/>
    <property type="match status" value="1"/>
</dbReference>
<dbReference type="PANTHER" id="PTHR46599:SF6">
    <property type="entry name" value="DUAL SPECIFICITY PHOSPHATASE 26"/>
    <property type="match status" value="1"/>
</dbReference>
<dbReference type="EMBL" id="GECU01023346">
    <property type="protein sequence ID" value="JAS84360.1"/>
    <property type="molecule type" value="Transcribed_RNA"/>
</dbReference>
<organism evidence="3">
    <name type="scientific">Homalodisca liturata</name>
    <dbReference type="NCBI Taxonomy" id="320908"/>
    <lineage>
        <taxon>Eukaryota</taxon>
        <taxon>Metazoa</taxon>
        <taxon>Ecdysozoa</taxon>
        <taxon>Arthropoda</taxon>
        <taxon>Hexapoda</taxon>
        <taxon>Insecta</taxon>
        <taxon>Pterygota</taxon>
        <taxon>Neoptera</taxon>
        <taxon>Paraneoptera</taxon>
        <taxon>Hemiptera</taxon>
        <taxon>Auchenorrhyncha</taxon>
        <taxon>Membracoidea</taxon>
        <taxon>Cicadellidae</taxon>
        <taxon>Cicadellinae</taxon>
        <taxon>Proconiini</taxon>
        <taxon>Homalodisca</taxon>
    </lineage>
</organism>
<dbReference type="InterPro" id="IPR029526">
    <property type="entry name" value="PGBD"/>
</dbReference>
<feature type="domain" description="PiggyBac transposable element-derived protein" evidence="1">
    <location>
        <begin position="14"/>
        <end position="177"/>
    </location>
</feature>
<reference evidence="3" key="1">
    <citation type="submission" date="2015-11" db="EMBL/GenBank/DDBJ databases">
        <title>De novo transcriptome assembly of four potential Pierce s Disease insect vectors from Arizona vineyards.</title>
        <authorList>
            <person name="Tassone E.E."/>
        </authorList>
    </citation>
    <scope>NUCLEOTIDE SEQUENCE</scope>
</reference>
<evidence type="ECO:0000313" key="3">
    <source>
        <dbReference type="EMBL" id="JAS85326.1"/>
    </source>
</evidence>
<gene>
    <name evidence="2" type="ORF">g.30089</name>
    <name evidence="3" type="ORF">g.30090</name>
</gene>
<dbReference type="AlphaFoldDB" id="A0A1B6IEG1"/>
<accession>A0A1B6IEG1</accession>
<evidence type="ECO:0000313" key="2">
    <source>
        <dbReference type="EMBL" id="JAS84360.1"/>
    </source>
</evidence>
<dbReference type="PANTHER" id="PTHR46599">
    <property type="entry name" value="PIGGYBAC TRANSPOSABLE ELEMENT-DERIVED PROTEIN 4"/>
    <property type="match status" value="1"/>
</dbReference>
<protein>
    <recommendedName>
        <fullName evidence="1">PiggyBac transposable element-derived protein domain-containing protein</fullName>
    </recommendedName>
</protein>
<proteinExistence type="predicted"/>
<feature type="non-terminal residue" evidence="3">
    <location>
        <position position="1"/>
    </location>
</feature>